<evidence type="ECO:0000256" key="2">
    <source>
        <dbReference type="ARBA" id="ARBA00006442"/>
    </source>
</evidence>
<name>A0A1D1UF98_RAMVA</name>
<keyword evidence="6" id="KW-0274">FAD</keyword>
<reference evidence="12 13" key="1">
    <citation type="journal article" date="2016" name="Nat. Commun.">
        <title>Extremotolerant tardigrade genome and improved radiotolerance of human cultured cells by tardigrade-unique protein.</title>
        <authorList>
            <person name="Hashimoto T."/>
            <person name="Horikawa D.D."/>
            <person name="Saito Y."/>
            <person name="Kuwahara H."/>
            <person name="Kozuka-Hata H."/>
            <person name="Shin-I T."/>
            <person name="Minakuchi Y."/>
            <person name="Ohishi K."/>
            <person name="Motoyama A."/>
            <person name="Aizu T."/>
            <person name="Enomoto A."/>
            <person name="Kondo K."/>
            <person name="Tanaka S."/>
            <person name="Hara Y."/>
            <person name="Koshikawa S."/>
            <person name="Sagara H."/>
            <person name="Miura T."/>
            <person name="Yokobori S."/>
            <person name="Miyagawa K."/>
            <person name="Suzuki Y."/>
            <person name="Kubo T."/>
            <person name="Oyama M."/>
            <person name="Kohara Y."/>
            <person name="Fujiyama A."/>
            <person name="Arakawa K."/>
            <person name="Katayama T."/>
            <person name="Toyoda A."/>
            <person name="Kunieda T."/>
        </authorList>
    </citation>
    <scope>NUCLEOTIDE SEQUENCE [LARGE SCALE GENOMIC DNA]</scope>
    <source>
        <strain evidence="12 13">YOKOZUNA-1</strain>
    </source>
</reference>
<evidence type="ECO:0000256" key="7">
    <source>
        <dbReference type="ARBA" id="ARBA00023002"/>
    </source>
</evidence>
<evidence type="ECO:0000256" key="8">
    <source>
        <dbReference type="ARBA" id="ARBA00023004"/>
    </source>
</evidence>
<keyword evidence="7" id="KW-0560">Oxidoreductase</keyword>
<dbReference type="EMBL" id="BDGG01000001">
    <property type="protein sequence ID" value="GAU87200.1"/>
    <property type="molecule type" value="Genomic_DNA"/>
</dbReference>
<dbReference type="GO" id="GO:0046872">
    <property type="term" value="F:metal ion binding"/>
    <property type="evidence" value="ECO:0007669"/>
    <property type="project" value="UniProtKB-KW"/>
</dbReference>
<keyword evidence="8" id="KW-0408">Iron</keyword>
<keyword evidence="5" id="KW-0479">Metal-binding</keyword>
<dbReference type="AlphaFoldDB" id="A0A1D1UF98"/>
<dbReference type="PRINTS" id="PR00368">
    <property type="entry name" value="FADPNR"/>
</dbReference>
<organism evidence="12 13">
    <name type="scientific">Ramazzottius varieornatus</name>
    <name type="common">Water bear</name>
    <name type="synonym">Tardigrade</name>
    <dbReference type="NCBI Taxonomy" id="947166"/>
    <lineage>
        <taxon>Eukaryota</taxon>
        <taxon>Metazoa</taxon>
        <taxon>Ecdysozoa</taxon>
        <taxon>Tardigrada</taxon>
        <taxon>Eutardigrada</taxon>
        <taxon>Parachela</taxon>
        <taxon>Hypsibioidea</taxon>
        <taxon>Ramazzottiidae</taxon>
        <taxon>Ramazzottius</taxon>
    </lineage>
</organism>
<accession>A0A1D1UF98</accession>
<dbReference type="Gene3D" id="3.30.390.30">
    <property type="match status" value="1"/>
</dbReference>
<evidence type="ECO:0000256" key="5">
    <source>
        <dbReference type="ARBA" id="ARBA00022723"/>
    </source>
</evidence>
<dbReference type="SUPFAM" id="SSF55424">
    <property type="entry name" value="FAD/NAD-linked reductases, dimerisation (C-terminal) domain"/>
    <property type="match status" value="1"/>
</dbReference>
<evidence type="ECO:0000256" key="6">
    <source>
        <dbReference type="ARBA" id="ARBA00022827"/>
    </source>
</evidence>
<comment type="caution">
    <text evidence="12">The sequence shown here is derived from an EMBL/GenBank/DDBJ whole genome shotgun (WGS) entry which is preliminary data.</text>
</comment>
<gene>
    <name evidence="12" type="primary">RvY_00084-1</name>
    <name evidence="12" type="synonym">RvY_00084.1</name>
    <name evidence="12" type="ORF">RvY_00084</name>
</gene>
<dbReference type="InterPro" id="IPR016156">
    <property type="entry name" value="FAD/NAD-linked_Rdtase_dimer_sf"/>
</dbReference>
<dbReference type="InterPro" id="IPR017941">
    <property type="entry name" value="Rieske_2Fe-2S"/>
</dbReference>
<comment type="cofactor">
    <cofactor evidence="1">
        <name>FAD</name>
        <dbReference type="ChEBI" id="CHEBI:57692"/>
    </cofactor>
</comment>
<evidence type="ECO:0000256" key="1">
    <source>
        <dbReference type="ARBA" id="ARBA00001974"/>
    </source>
</evidence>
<dbReference type="STRING" id="947166.A0A1D1UF98"/>
<keyword evidence="4" id="KW-0001">2Fe-2S</keyword>
<evidence type="ECO:0000259" key="11">
    <source>
        <dbReference type="PROSITE" id="PS51296"/>
    </source>
</evidence>
<dbReference type="GO" id="GO:0051537">
    <property type="term" value="F:2 iron, 2 sulfur cluster binding"/>
    <property type="evidence" value="ECO:0007669"/>
    <property type="project" value="UniProtKB-KW"/>
</dbReference>
<dbReference type="InterPro" id="IPR036922">
    <property type="entry name" value="Rieske_2Fe-2S_sf"/>
</dbReference>
<keyword evidence="9" id="KW-0411">Iron-sulfur</keyword>
<evidence type="ECO:0000256" key="3">
    <source>
        <dbReference type="ARBA" id="ARBA00022630"/>
    </source>
</evidence>
<feature type="region of interest" description="Disordered" evidence="10">
    <location>
        <begin position="1"/>
        <end position="25"/>
    </location>
</feature>
<dbReference type="InterPro" id="IPR023753">
    <property type="entry name" value="FAD/NAD-binding_dom"/>
</dbReference>
<evidence type="ECO:0000256" key="4">
    <source>
        <dbReference type="ARBA" id="ARBA00022714"/>
    </source>
</evidence>
<keyword evidence="13" id="KW-1185">Reference proteome</keyword>
<dbReference type="SUPFAM" id="SSF50022">
    <property type="entry name" value="ISP domain"/>
    <property type="match status" value="1"/>
</dbReference>
<dbReference type="GO" id="GO:0016651">
    <property type="term" value="F:oxidoreductase activity, acting on NAD(P)H"/>
    <property type="evidence" value="ECO:0007669"/>
    <property type="project" value="TreeGrafter"/>
</dbReference>
<feature type="domain" description="Rieske" evidence="11">
    <location>
        <begin position="110"/>
        <end position="152"/>
    </location>
</feature>
<evidence type="ECO:0000256" key="9">
    <source>
        <dbReference type="ARBA" id="ARBA00023014"/>
    </source>
</evidence>
<dbReference type="Gene3D" id="2.102.10.10">
    <property type="entry name" value="Rieske [2Fe-2S] iron-sulphur domain"/>
    <property type="match status" value="1"/>
</dbReference>
<proteinExistence type="inferred from homology"/>
<dbReference type="Gene3D" id="3.50.50.60">
    <property type="entry name" value="FAD/NAD(P)-binding domain"/>
    <property type="match status" value="2"/>
</dbReference>
<dbReference type="InterPro" id="IPR028202">
    <property type="entry name" value="Reductase_C"/>
</dbReference>
<sequence length="613" mass="68647">MGGGAAGPTMDSQMPSSTEMAEIEERRMEAKQISRRLDEAYMRMRKTDDTFELLVCHHGDLKHGECVVQYKSQVHLLKNNSIIRELTIENAKLLLIRDADQYFIVGSYFNGRLRCPWHGACFNLVTGEIEEYPGIDGVPAFPVKVVKGSVIVEVDRRLLGKAKVIPAMSKADKSNETIFVIVGGGKAFYMFPPTFTLQLRARPKQLTCILGPAALVAAETLRRKNFSGRIVIFAKEQIPTYDRPKLSKTLDVDQELLLLRDASHFKKYDIELMLDQEIVNIDTSDRTVTAKTKLMLRYDKLLICTGASPKKLDMQGRDLKDVCLLRTPDEANYIAAAGKDKNIVIVGASFLALEVAAFMGYKAKSVAIVCRRNYPFENLLGRHIGKLLRQMLRDRGVTFYEASNVEMLEGSDKVQSVRIRNYKKNEVINVPADLVLVAIGTVPNTKCLLNCGIELDEEGFINVDQFMRTNVERVFAAGDVATFPLSDSGLRAKVQHWSMAHSQGRIAALNMMSSGHLEPLRSVPYFWTTIFGKSIRYAGYCDNFDDVMISGDIQNGRWVAFYLNFLTDEVDSACAVNRKDDVKAVATMNYDGVTSQFADLQMAGKFTTRADLL</sequence>
<dbReference type="PRINTS" id="PR00411">
    <property type="entry name" value="PNDRDTASEI"/>
</dbReference>
<dbReference type="GO" id="GO:0005737">
    <property type="term" value="C:cytoplasm"/>
    <property type="evidence" value="ECO:0007669"/>
    <property type="project" value="TreeGrafter"/>
</dbReference>
<dbReference type="Pfam" id="PF14759">
    <property type="entry name" value="Reductase_C"/>
    <property type="match status" value="1"/>
</dbReference>
<dbReference type="OrthoDB" id="432169at2759"/>
<dbReference type="InterPro" id="IPR036188">
    <property type="entry name" value="FAD/NAD-bd_sf"/>
</dbReference>
<dbReference type="Proteomes" id="UP000186922">
    <property type="component" value="Unassembled WGS sequence"/>
</dbReference>
<dbReference type="PANTHER" id="PTHR43557">
    <property type="entry name" value="APOPTOSIS-INDUCING FACTOR 1"/>
    <property type="match status" value="1"/>
</dbReference>
<evidence type="ECO:0000313" key="13">
    <source>
        <dbReference type="Proteomes" id="UP000186922"/>
    </source>
</evidence>
<dbReference type="PANTHER" id="PTHR43557:SF2">
    <property type="entry name" value="RIESKE DOMAIN-CONTAINING PROTEIN-RELATED"/>
    <property type="match status" value="1"/>
</dbReference>
<dbReference type="PROSITE" id="PS51296">
    <property type="entry name" value="RIESKE"/>
    <property type="match status" value="1"/>
</dbReference>
<protein>
    <recommendedName>
        <fullName evidence="11">Rieske domain-containing protein</fullName>
    </recommendedName>
</protein>
<dbReference type="SUPFAM" id="SSF51905">
    <property type="entry name" value="FAD/NAD(P)-binding domain"/>
    <property type="match status" value="1"/>
</dbReference>
<dbReference type="InterPro" id="IPR050446">
    <property type="entry name" value="FAD-oxidoreductase/Apoptosis"/>
</dbReference>
<dbReference type="Pfam" id="PF07992">
    <property type="entry name" value="Pyr_redox_2"/>
    <property type="match status" value="1"/>
</dbReference>
<keyword evidence="3" id="KW-0285">Flavoprotein</keyword>
<evidence type="ECO:0000256" key="10">
    <source>
        <dbReference type="SAM" id="MobiDB-lite"/>
    </source>
</evidence>
<evidence type="ECO:0000313" key="12">
    <source>
        <dbReference type="EMBL" id="GAU87200.1"/>
    </source>
</evidence>
<dbReference type="Pfam" id="PF00355">
    <property type="entry name" value="Rieske"/>
    <property type="match status" value="1"/>
</dbReference>
<comment type="similarity">
    <text evidence="2">Belongs to the FAD-dependent oxidoreductase family.</text>
</comment>